<feature type="transmembrane region" description="Helical" evidence="2">
    <location>
        <begin position="124"/>
        <end position="145"/>
    </location>
</feature>
<feature type="transmembrane region" description="Helical" evidence="2">
    <location>
        <begin position="65"/>
        <end position="83"/>
    </location>
</feature>
<evidence type="ECO:0000313" key="3">
    <source>
        <dbReference type="EMBL" id="GAA4891889.1"/>
    </source>
</evidence>
<feature type="transmembrane region" description="Helical" evidence="2">
    <location>
        <begin position="226"/>
        <end position="250"/>
    </location>
</feature>
<feature type="transmembrane region" description="Helical" evidence="2">
    <location>
        <begin position="157"/>
        <end position="180"/>
    </location>
</feature>
<keyword evidence="2" id="KW-1133">Transmembrane helix</keyword>
<dbReference type="PANTHER" id="PTHR36838">
    <property type="entry name" value="AUXIN EFFLUX CARRIER FAMILY PROTEIN"/>
    <property type="match status" value="1"/>
</dbReference>
<feature type="transmembrane region" description="Helical" evidence="2">
    <location>
        <begin position="42"/>
        <end position="59"/>
    </location>
</feature>
<keyword evidence="1" id="KW-0813">Transport</keyword>
<proteinExistence type="predicted"/>
<evidence type="ECO:0000256" key="1">
    <source>
        <dbReference type="ARBA" id="ARBA00022448"/>
    </source>
</evidence>
<name>A0ABP9F387_9ACTN</name>
<keyword evidence="2" id="KW-0472">Membrane</keyword>
<accession>A0ABP9F387</accession>
<organism evidence="3 4">
    <name type="scientific">Tessaracoccus lubricantis</name>
    <dbReference type="NCBI Taxonomy" id="545543"/>
    <lineage>
        <taxon>Bacteria</taxon>
        <taxon>Bacillati</taxon>
        <taxon>Actinomycetota</taxon>
        <taxon>Actinomycetes</taxon>
        <taxon>Propionibacteriales</taxon>
        <taxon>Propionibacteriaceae</taxon>
        <taxon>Tessaracoccus</taxon>
    </lineage>
</organism>
<evidence type="ECO:0000313" key="4">
    <source>
        <dbReference type="Proteomes" id="UP001501521"/>
    </source>
</evidence>
<sequence length="317" mass="33334">MSSALGPTLAGIVPILLLIGLGVLLRHLGVLDGGTAEGLKRLVVNVVLPAVLFLAFLGLEFQPEYLTLVVMVPLLCLVLLGVGRLARRWLKAPPVATFLFTGFEFGMVGLALFTAAYGMEFTPVAAIVGLGHEFFIWFVFVTLLRRQSDGGVGLGQTLRSFITSPVIIAILAGLLLNAVGAREALESNVLSAALLTTATYLAAIIVPVILILVGHGSRLSADGVRTAAPFVAARFVVCLALAVLVSWGIVGQWLGLGPAVQAAVFMLLILPPPFIVPIFLPAHRADEVAYSNNVLSLYTLVSVAAFVTYVAVVPSLS</sequence>
<comment type="caution">
    <text evidence="3">The sequence shown here is derived from an EMBL/GenBank/DDBJ whole genome shotgun (WGS) entry which is preliminary data.</text>
</comment>
<dbReference type="RefSeq" id="WP_345578793.1">
    <property type="nucleotide sequence ID" value="NZ_BAABLV010000008.1"/>
</dbReference>
<dbReference type="Proteomes" id="UP001501521">
    <property type="component" value="Unassembled WGS sequence"/>
</dbReference>
<keyword evidence="2" id="KW-0812">Transmembrane</keyword>
<dbReference type="EMBL" id="BAABLV010000008">
    <property type="protein sequence ID" value="GAA4891889.1"/>
    <property type="molecule type" value="Genomic_DNA"/>
</dbReference>
<protein>
    <submittedName>
        <fullName evidence="3">Auxin efflux carrier</fullName>
    </submittedName>
</protein>
<feature type="transmembrane region" description="Helical" evidence="2">
    <location>
        <begin position="12"/>
        <end position="30"/>
    </location>
</feature>
<evidence type="ECO:0000256" key="2">
    <source>
        <dbReference type="SAM" id="Phobius"/>
    </source>
</evidence>
<gene>
    <name evidence="3" type="ORF">GCM10025789_06100</name>
</gene>
<feature type="transmembrane region" description="Helical" evidence="2">
    <location>
        <begin position="294"/>
        <end position="312"/>
    </location>
</feature>
<feature type="transmembrane region" description="Helical" evidence="2">
    <location>
        <begin position="95"/>
        <end position="118"/>
    </location>
</feature>
<dbReference type="PANTHER" id="PTHR36838:SF3">
    <property type="entry name" value="TRANSPORTER AUXIN EFFLUX CARRIER EC FAMILY"/>
    <property type="match status" value="1"/>
</dbReference>
<feature type="transmembrane region" description="Helical" evidence="2">
    <location>
        <begin position="262"/>
        <end position="282"/>
    </location>
</feature>
<reference evidence="4" key="1">
    <citation type="journal article" date="2019" name="Int. J. Syst. Evol. Microbiol.">
        <title>The Global Catalogue of Microorganisms (GCM) 10K type strain sequencing project: providing services to taxonomists for standard genome sequencing and annotation.</title>
        <authorList>
            <consortium name="The Broad Institute Genomics Platform"/>
            <consortium name="The Broad Institute Genome Sequencing Center for Infectious Disease"/>
            <person name="Wu L."/>
            <person name="Ma J."/>
        </authorList>
    </citation>
    <scope>NUCLEOTIDE SEQUENCE [LARGE SCALE GENOMIC DNA]</scope>
    <source>
        <strain evidence="4">JCM 19125</strain>
    </source>
</reference>
<feature type="transmembrane region" description="Helical" evidence="2">
    <location>
        <begin position="192"/>
        <end position="214"/>
    </location>
</feature>
<keyword evidence="4" id="KW-1185">Reference proteome</keyword>